<dbReference type="CDD" id="cd20264">
    <property type="entry name" value="Complex1_LYR_LYRM4"/>
    <property type="match status" value="1"/>
</dbReference>
<accession>A0A9P6NUL9</accession>
<dbReference type="GO" id="GO:0005739">
    <property type="term" value="C:mitochondrion"/>
    <property type="evidence" value="ECO:0007669"/>
    <property type="project" value="TreeGrafter"/>
</dbReference>
<name>A0A9P6NUL9_9BASI</name>
<dbReference type="Proteomes" id="UP000886653">
    <property type="component" value="Unassembled WGS sequence"/>
</dbReference>
<dbReference type="PANTHER" id="PTHR13166:SF7">
    <property type="entry name" value="LYR MOTIF-CONTAINING PROTEIN 4"/>
    <property type="match status" value="1"/>
</dbReference>
<evidence type="ECO:0000313" key="4">
    <source>
        <dbReference type="Proteomes" id="UP000886653"/>
    </source>
</evidence>
<sequence>MLPNNMLTTVPKLISRQHISALQSIYLTTSSQFASYNFREYFLRRSNLKFQQDLPQLVDVSGSELATDDLSQDKLRKWWKESVEELEVLQRASVMNRLYEAPKLVVEGAGRIRVAGGGGAGMEQAVGGGGQPDQAGDTIKAPTPPHSPSS</sequence>
<comment type="caution">
    <text evidence="3">The sequence shown here is derived from an EMBL/GenBank/DDBJ whole genome shotgun (WGS) entry which is preliminary data.</text>
</comment>
<keyword evidence="4" id="KW-1185">Reference proteome</keyword>
<reference evidence="3" key="1">
    <citation type="submission" date="2013-11" db="EMBL/GenBank/DDBJ databases">
        <title>Genome sequence of the fusiform rust pathogen reveals effectors for host alternation and coevolution with pine.</title>
        <authorList>
            <consortium name="DOE Joint Genome Institute"/>
            <person name="Smith K."/>
            <person name="Pendleton A."/>
            <person name="Kubisiak T."/>
            <person name="Anderson C."/>
            <person name="Salamov A."/>
            <person name="Aerts A."/>
            <person name="Riley R."/>
            <person name="Clum A."/>
            <person name="Lindquist E."/>
            <person name="Ence D."/>
            <person name="Campbell M."/>
            <person name="Kronenberg Z."/>
            <person name="Feau N."/>
            <person name="Dhillon B."/>
            <person name="Hamelin R."/>
            <person name="Burleigh J."/>
            <person name="Smith J."/>
            <person name="Yandell M."/>
            <person name="Nelson C."/>
            <person name="Grigoriev I."/>
            <person name="Davis J."/>
        </authorList>
    </citation>
    <scope>NUCLEOTIDE SEQUENCE</scope>
    <source>
        <strain evidence="3">G11</strain>
    </source>
</reference>
<comment type="similarity">
    <text evidence="1">Belongs to the complex I LYR family.</text>
</comment>
<proteinExistence type="inferred from homology"/>
<feature type="compositionally biased region" description="Gly residues" evidence="2">
    <location>
        <begin position="117"/>
        <end position="131"/>
    </location>
</feature>
<dbReference type="InterPro" id="IPR051522">
    <property type="entry name" value="ISC_assembly_LYR"/>
</dbReference>
<evidence type="ECO:0000256" key="1">
    <source>
        <dbReference type="ARBA" id="ARBA00009508"/>
    </source>
</evidence>
<feature type="region of interest" description="Disordered" evidence="2">
    <location>
        <begin position="117"/>
        <end position="150"/>
    </location>
</feature>
<dbReference type="InterPro" id="IPR045297">
    <property type="entry name" value="Complex1_LYR_LYRM4"/>
</dbReference>
<gene>
    <name evidence="3" type="ORF">CROQUDRAFT_38028</name>
</gene>
<organism evidence="3 4">
    <name type="scientific">Cronartium quercuum f. sp. fusiforme G11</name>
    <dbReference type="NCBI Taxonomy" id="708437"/>
    <lineage>
        <taxon>Eukaryota</taxon>
        <taxon>Fungi</taxon>
        <taxon>Dikarya</taxon>
        <taxon>Basidiomycota</taxon>
        <taxon>Pucciniomycotina</taxon>
        <taxon>Pucciniomycetes</taxon>
        <taxon>Pucciniales</taxon>
        <taxon>Coleosporiaceae</taxon>
        <taxon>Cronartium</taxon>
    </lineage>
</organism>
<dbReference type="EMBL" id="MU167218">
    <property type="protein sequence ID" value="KAG0150588.1"/>
    <property type="molecule type" value="Genomic_DNA"/>
</dbReference>
<dbReference type="PANTHER" id="PTHR13166">
    <property type="entry name" value="PROTEIN C6ORF149"/>
    <property type="match status" value="1"/>
</dbReference>
<dbReference type="GO" id="GO:1990221">
    <property type="term" value="C:L-cysteine desulfurase complex"/>
    <property type="evidence" value="ECO:0007669"/>
    <property type="project" value="TreeGrafter"/>
</dbReference>
<protein>
    <submittedName>
        <fullName evidence="3">Uncharacterized protein</fullName>
    </submittedName>
</protein>
<dbReference type="OrthoDB" id="275715at2759"/>
<evidence type="ECO:0000256" key="2">
    <source>
        <dbReference type="SAM" id="MobiDB-lite"/>
    </source>
</evidence>
<evidence type="ECO:0000313" key="3">
    <source>
        <dbReference type="EMBL" id="KAG0150588.1"/>
    </source>
</evidence>
<dbReference type="GO" id="GO:0016226">
    <property type="term" value="P:iron-sulfur cluster assembly"/>
    <property type="evidence" value="ECO:0007669"/>
    <property type="project" value="InterPro"/>
</dbReference>
<dbReference type="AlphaFoldDB" id="A0A9P6NUL9"/>